<comment type="caution">
    <text evidence="5">The sequence shown here is derived from an EMBL/GenBank/DDBJ whole genome shotgun (WGS) entry which is preliminary data.</text>
</comment>
<dbReference type="Proteomes" id="UP000318053">
    <property type="component" value="Unassembled WGS sequence"/>
</dbReference>
<comment type="similarity">
    <text evidence="2">Belongs to the peptidase M14 family.</text>
</comment>
<dbReference type="InterPro" id="IPR050821">
    <property type="entry name" value="Cytosolic_carboxypeptidase"/>
</dbReference>
<dbReference type="RefSeq" id="WP_146389115.1">
    <property type="nucleotide sequence ID" value="NZ_SJPK01000001.1"/>
</dbReference>
<feature type="region of interest" description="Disordered" evidence="3">
    <location>
        <begin position="251"/>
        <end position="270"/>
    </location>
</feature>
<accession>A0A5C5YIU3</accession>
<keyword evidence="5" id="KW-0121">Carboxypeptidase</keyword>
<comment type="caution">
    <text evidence="2">Lacks conserved residue(s) required for the propagation of feature annotation.</text>
</comment>
<dbReference type="PANTHER" id="PTHR12756">
    <property type="entry name" value="CYTOSOLIC CARBOXYPEPTIDASE"/>
    <property type="match status" value="1"/>
</dbReference>
<dbReference type="GO" id="GO:0006508">
    <property type="term" value="P:proteolysis"/>
    <property type="evidence" value="ECO:0007669"/>
    <property type="project" value="InterPro"/>
</dbReference>
<dbReference type="Gene3D" id="3.40.630.10">
    <property type="entry name" value="Zn peptidases"/>
    <property type="match status" value="1"/>
</dbReference>
<dbReference type="SUPFAM" id="SSF53187">
    <property type="entry name" value="Zn-dependent exopeptidases"/>
    <property type="match status" value="1"/>
</dbReference>
<evidence type="ECO:0000256" key="1">
    <source>
        <dbReference type="ARBA" id="ARBA00001947"/>
    </source>
</evidence>
<sequence>MRVPTLIFATAIVCVNCLGQTKQPNDAQSKQDLSEPARIVDIQADYPGGNINVESNDGKTVDLSPRLDGGRNWFYWNFEAIAERAGEVAFVFPEKVAGFENGAVGFQGPAISTDQGVSWRWMGNNTALVRGRSFTYTFSDPGERVRFAVTLPYTESNWQAFLQDHQANRHLQTRVLTQSRQGRDVELVQIGRAGPGKIAMLVTARHHATETIASFVLEGMLAAAMSDDPVGVEFRQRFVLYAVPFVDKDGVERGDQGKGRTPHDHNRDYGEKSIYPEVQAIMELGEEQQIGASLDLHCPTLVMDDHQLMYFVGPSDVPTNNAAIVDRFAKAIKEELPDGAPFGPLVWLKPIDDEKRTMNSGYFASRPGCLTASTLEIPFAPSKASMDQPSLDAYGWAVLRAWNQLDLQN</sequence>
<dbReference type="Pfam" id="PF00246">
    <property type="entry name" value="Peptidase_M14"/>
    <property type="match status" value="1"/>
</dbReference>
<gene>
    <name evidence="5" type="ORF">CA85_00660</name>
</gene>
<keyword evidence="6" id="KW-1185">Reference proteome</keyword>
<dbReference type="Gene3D" id="2.60.40.3120">
    <property type="match status" value="1"/>
</dbReference>
<dbReference type="OrthoDB" id="2587360at2"/>
<dbReference type="PROSITE" id="PS52035">
    <property type="entry name" value="PEPTIDASE_M14"/>
    <property type="match status" value="1"/>
</dbReference>
<evidence type="ECO:0000313" key="6">
    <source>
        <dbReference type="Proteomes" id="UP000318053"/>
    </source>
</evidence>
<dbReference type="EMBL" id="SJPK01000001">
    <property type="protein sequence ID" value="TWT74781.1"/>
    <property type="molecule type" value="Genomic_DNA"/>
</dbReference>
<dbReference type="PANTHER" id="PTHR12756:SF11">
    <property type="entry name" value="CYTOSOLIC CARBOXYPEPTIDASE 1"/>
    <property type="match status" value="1"/>
</dbReference>
<comment type="cofactor">
    <cofactor evidence="1">
        <name>Zn(2+)</name>
        <dbReference type="ChEBI" id="CHEBI:29105"/>
    </cofactor>
</comment>
<proteinExistence type="inferred from homology"/>
<evidence type="ECO:0000259" key="4">
    <source>
        <dbReference type="PROSITE" id="PS52035"/>
    </source>
</evidence>
<evidence type="ECO:0000313" key="5">
    <source>
        <dbReference type="EMBL" id="TWT74781.1"/>
    </source>
</evidence>
<dbReference type="AlphaFoldDB" id="A0A5C5YIU3"/>
<name>A0A5C5YIU3_9BACT</name>
<feature type="domain" description="Peptidase M14" evidence="4">
    <location>
        <begin position="151"/>
        <end position="409"/>
    </location>
</feature>
<dbReference type="GO" id="GO:0008270">
    <property type="term" value="F:zinc ion binding"/>
    <property type="evidence" value="ECO:0007669"/>
    <property type="project" value="InterPro"/>
</dbReference>
<reference evidence="5 6" key="1">
    <citation type="submission" date="2019-02" db="EMBL/GenBank/DDBJ databases">
        <title>Deep-cultivation of Planctomycetes and their phenomic and genomic characterization uncovers novel biology.</title>
        <authorList>
            <person name="Wiegand S."/>
            <person name="Jogler M."/>
            <person name="Boedeker C."/>
            <person name="Pinto D."/>
            <person name="Vollmers J."/>
            <person name="Rivas-Marin E."/>
            <person name="Kohn T."/>
            <person name="Peeters S.H."/>
            <person name="Heuer A."/>
            <person name="Rast P."/>
            <person name="Oberbeckmann S."/>
            <person name="Bunk B."/>
            <person name="Jeske O."/>
            <person name="Meyerdierks A."/>
            <person name="Storesund J.E."/>
            <person name="Kallscheuer N."/>
            <person name="Luecker S."/>
            <person name="Lage O.M."/>
            <person name="Pohl T."/>
            <person name="Merkel B.J."/>
            <person name="Hornburger P."/>
            <person name="Mueller R.-W."/>
            <person name="Bruemmer F."/>
            <person name="Labrenz M."/>
            <person name="Spormann A.M."/>
            <person name="Op Den Camp H."/>
            <person name="Overmann J."/>
            <person name="Amann R."/>
            <person name="Jetten M.S.M."/>
            <person name="Mascher T."/>
            <person name="Medema M.H."/>
            <person name="Devos D.P."/>
            <person name="Kaster A.-K."/>
            <person name="Ovreas L."/>
            <person name="Rohde M."/>
            <person name="Galperin M.Y."/>
            <person name="Jogler C."/>
        </authorList>
    </citation>
    <scope>NUCLEOTIDE SEQUENCE [LARGE SCALE GENOMIC DNA]</scope>
    <source>
        <strain evidence="5 6">CA85</strain>
    </source>
</reference>
<evidence type="ECO:0000256" key="3">
    <source>
        <dbReference type="SAM" id="MobiDB-lite"/>
    </source>
</evidence>
<organism evidence="5 6">
    <name type="scientific">Allorhodopirellula solitaria</name>
    <dbReference type="NCBI Taxonomy" id="2527987"/>
    <lineage>
        <taxon>Bacteria</taxon>
        <taxon>Pseudomonadati</taxon>
        <taxon>Planctomycetota</taxon>
        <taxon>Planctomycetia</taxon>
        <taxon>Pirellulales</taxon>
        <taxon>Pirellulaceae</taxon>
        <taxon>Allorhodopirellula</taxon>
    </lineage>
</organism>
<keyword evidence="5" id="KW-0378">Hydrolase</keyword>
<evidence type="ECO:0000256" key="2">
    <source>
        <dbReference type="PROSITE-ProRule" id="PRU01379"/>
    </source>
</evidence>
<dbReference type="InterPro" id="IPR000834">
    <property type="entry name" value="Peptidase_M14"/>
</dbReference>
<protein>
    <submittedName>
        <fullName evidence="5">Zinc carboxypeptidase</fullName>
    </submittedName>
</protein>
<dbReference type="GO" id="GO:0004181">
    <property type="term" value="F:metallocarboxypeptidase activity"/>
    <property type="evidence" value="ECO:0007669"/>
    <property type="project" value="InterPro"/>
</dbReference>
<keyword evidence="5" id="KW-0645">Protease</keyword>